<dbReference type="AlphaFoldDB" id="A0A7I8IA05"/>
<keyword evidence="1" id="KW-0812">Transmembrane</keyword>
<dbReference type="Proteomes" id="UP001189122">
    <property type="component" value="Unassembled WGS sequence"/>
</dbReference>
<evidence type="ECO:0000256" key="1">
    <source>
        <dbReference type="SAM" id="Phobius"/>
    </source>
</evidence>
<proteinExistence type="predicted"/>
<evidence type="ECO:0000313" key="3">
    <source>
        <dbReference type="Proteomes" id="UP001189122"/>
    </source>
</evidence>
<dbReference type="InterPro" id="IPR027417">
    <property type="entry name" value="P-loop_NTPase"/>
</dbReference>
<organism evidence="2">
    <name type="scientific">Spirodela intermedia</name>
    <name type="common">Intermediate duckweed</name>
    <dbReference type="NCBI Taxonomy" id="51605"/>
    <lineage>
        <taxon>Eukaryota</taxon>
        <taxon>Viridiplantae</taxon>
        <taxon>Streptophyta</taxon>
        <taxon>Embryophyta</taxon>
        <taxon>Tracheophyta</taxon>
        <taxon>Spermatophyta</taxon>
        <taxon>Magnoliopsida</taxon>
        <taxon>Liliopsida</taxon>
        <taxon>Araceae</taxon>
        <taxon>Lemnoideae</taxon>
        <taxon>Spirodela</taxon>
    </lineage>
</organism>
<protein>
    <submittedName>
        <fullName evidence="2">Uncharacterized protein</fullName>
    </submittedName>
</protein>
<name>A0A7I8IA05_SPIIN</name>
<evidence type="ECO:0000313" key="2">
    <source>
        <dbReference type="EMBL" id="CAA2614569.1"/>
    </source>
</evidence>
<dbReference type="PANTHER" id="PTHR14241:SF24">
    <property type="entry name" value="G DOMAIN-CONTAINING PROTEIN"/>
    <property type="match status" value="1"/>
</dbReference>
<dbReference type="PANTHER" id="PTHR14241">
    <property type="entry name" value="INTERFERON-INDUCED PROTEIN 44"/>
    <property type="match status" value="1"/>
</dbReference>
<dbReference type="SUPFAM" id="SSF52540">
    <property type="entry name" value="P-loop containing nucleoside triphosphate hydrolases"/>
    <property type="match status" value="1"/>
</dbReference>
<sequence>MERLALVGHDSLDDLRHKLLSYRAGDLWVPAGGVPKEALDVPPVVTILLVGAAGSGKSSLVNLMYSVLGAPGSSPSPAPPRKNGGTSCLEEHNVLRSTRNGFCVYDSKGFEYDEAAEGIEEMAGWVEDGVRHRQPCGGAAELEARFRFAGPPARFAKRRVNSVIGPEGGDTRPLNATRALFHSPSLRAVAENPILALTHGDMLAAEERIEARLMVCEMLGVSEATGAYDIACLNEYGLLVDEFDSVTAYSLAEAVYRSLLAADRSHPPKRKLTEWLFHAVACFMWSLSAFCAFLSFCFSSLARRQRCKLKIV</sequence>
<gene>
    <name evidence="2" type="ORF">SI7747_01000948</name>
</gene>
<dbReference type="EMBL" id="CACRZD030000001">
    <property type="protein sequence ID" value="CAA6654358.1"/>
    <property type="molecule type" value="Genomic_DNA"/>
</dbReference>
<reference evidence="2 3" key="1">
    <citation type="submission" date="2019-12" db="EMBL/GenBank/DDBJ databases">
        <authorList>
            <person name="Scholz U."/>
            <person name="Mascher M."/>
            <person name="Fiebig A."/>
        </authorList>
    </citation>
    <scope>NUCLEOTIDE SEQUENCE</scope>
</reference>
<feature type="transmembrane region" description="Helical" evidence="1">
    <location>
        <begin position="275"/>
        <end position="301"/>
    </location>
</feature>
<keyword evidence="3" id="KW-1185">Reference proteome</keyword>
<keyword evidence="1" id="KW-0472">Membrane</keyword>
<keyword evidence="1" id="KW-1133">Transmembrane helix</keyword>
<accession>A0A7I8IA05</accession>
<dbReference type="EMBL" id="LR743588">
    <property type="protein sequence ID" value="CAA2614569.1"/>
    <property type="molecule type" value="Genomic_DNA"/>
</dbReference>
<dbReference type="Gene3D" id="3.40.50.300">
    <property type="entry name" value="P-loop containing nucleotide triphosphate hydrolases"/>
    <property type="match status" value="1"/>
</dbReference>